<evidence type="ECO:0000313" key="2">
    <source>
        <dbReference type="EMBL" id="MDN7246367.1"/>
    </source>
</evidence>
<evidence type="ECO:0000256" key="1">
    <source>
        <dbReference type="SAM" id="Phobius"/>
    </source>
</evidence>
<reference evidence="2 3" key="1">
    <citation type="submission" date="2023-07" db="EMBL/GenBank/DDBJ databases">
        <title>Novel species in genus Planococcus.</title>
        <authorList>
            <person name="Ning S."/>
        </authorList>
    </citation>
    <scope>NUCLEOTIDE SEQUENCE [LARGE SCALE GENOMIC DNA]</scope>
    <source>
        <strain evidence="2 3">N017</strain>
    </source>
</reference>
<keyword evidence="1" id="KW-0472">Membrane</keyword>
<name>A0ABT8NFB7_9BACL</name>
<comment type="caution">
    <text evidence="2">The sequence shown here is derived from an EMBL/GenBank/DDBJ whole genome shotgun (WGS) entry which is preliminary data.</text>
</comment>
<sequence length="67" mass="7850">MKEKSKYEQNLQSDDPFIRGMYEDLEQRIQVYENSENDKTEHTQWKDATGVITIMSLITILLVATVI</sequence>
<dbReference type="EMBL" id="JAUJWU010000003">
    <property type="protein sequence ID" value="MDN7246367.1"/>
    <property type="molecule type" value="Genomic_DNA"/>
</dbReference>
<evidence type="ECO:0000313" key="3">
    <source>
        <dbReference type="Proteomes" id="UP001172142"/>
    </source>
</evidence>
<feature type="transmembrane region" description="Helical" evidence="1">
    <location>
        <begin position="48"/>
        <end position="66"/>
    </location>
</feature>
<keyword evidence="1" id="KW-1133">Transmembrane helix</keyword>
<dbReference type="RefSeq" id="WP_301856936.1">
    <property type="nucleotide sequence ID" value="NZ_JAUJWU010000003.1"/>
</dbReference>
<protein>
    <submittedName>
        <fullName evidence="2">Uncharacterized protein</fullName>
    </submittedName>
</protein>
<accession>A0ABT8NFB7</accession>
<dbReference type="Proteomes" id="UP001172142">
    <property type="component" value="Unassembled WGS sequence"/>
</dbReference>
<gene>
    <name evidence="2" type="ORF">QWY13_12800</name>
</gene>
<keyword evidence="3" id="KW-1185">Reference proteome</keyword>
<organism evidence="2 3">
    <name type="scientific">Planococcus shenhongbingii</name>
    <dbReference type="NCBI Taxonomy" id="3058398"/>
    <lineage>
        <taxon>Bacteria</taxon>
        <taxon>Bacillati</taxon>
        <taxon>Bacillota</taxon>
        <taxon>Bacilli</taxon>
        <taxon>Bacillales</taxon>
        <taxon>Caryophanaceae</taxon>
        <taxon>Planococcus</taxon>
    </lineage>
</organism>
<keyword evidence="1" id="KW-0812">Transmembrane</keyword>
<proteinExistence type="predicted"/>